<feature type="region of interest" description="Disordered" evidence="3">
    <location>
        <begin position="391"/>
        <end position="416"/>
    </location>
</feature>
<feature type="compositionally biased region" description="Basic and acidic residues" evidence="3">
    <location>
        <begin position="612"/>
        <end position="622"/>
    </location>
</feature>
<dbReference type="Pfam" id="PF13855">
    <property type="entry name" value="LRR_8"/>
    <property type="match status" value="1"/>
</dbReference>
<feature type="domain" description="GREB1-like circularly permuted SF2 helicase" evidence="5">
    <location>
        <begin position="1980"/>
        <end position="2024"/>
    </location>
</feature>
<protein>
    <submittedName>
        <fullName evidence="6">Uncharacterized protein</fullName>
    </submittedName>
</protein>
<gene>
    <name evidence="6" type="ORF">KFE25_005621</name>
</gene>
<evidence type="ECO:0000256" key="3">
    <source>
        <dbReference type="SAM" id="MobiDB-lite"/>
    </source>
</evidence>
<evidence type="ECO:0000256" key="2">
    <source>
        <dbReference type="ARBA" id="ARBA00022737"/>
    </source>
</evidence>
<dbReference type="SMART" id="SM00369">
    <property type="entry name" value="LRR_TYP"/>
    <property type="match status" value="8"/>
</dbReference>
<dbReference type="GO" id="GO:0005737">
    <property type="term" value="C:cytoplasm"/>
    <property type="evidence" value="ECO:0007669"/>
    <property type="project" value="TreeGrafter"/>
</dbReference>
<evidence type="ECO:0000259" key="4">
    <source>
        <dbReference type="Pfam" id="PF20691"/>
    </source>
</evidence>
<name>A0A8J5XKI4_DIALT</name>
<dbReference type="InterPro" id="IPR036770">
    <property type="entry name" value="Ankyrin_rpt-contain_sf"/>
</dbReference>
<dbReference type="PROSITE" id="PS51450">
    <property type="entry name" value="LRR"/>
    <property type="match status" value="3"/>
</dbReference>
<evidence type="ECO:0000313" key="6">
    <source>
        <dbReference type="EMBL" id="KAG8466051.1"/>
    </source>
</evidence>
<feature type="region of interest" description="Disordered" evidence="3">
    <location>
        <begin position="430"/>
        <end position="449"/>
    </location>
</feature>
<feature type="domain" description="GREB1-like circularly permuted SF2 helicase" evidence="5">
    <location>
        <begin position="1561"/>
        <end position="1914"/>
    </location>
</feature>
<evidence type="ECO:0000313" key="7">
    <source>
        <dbReference type="Proteomes" id="UP000751190"/>
    </source>
</evidence>
<dbReference type="Pfam" id="PF20692">
    <property type="entry name" value="cpSF2-GREB1"/>
    <property type="match status" value="2"/>
</dbReference>
<dbReference type="Pfam" id="PF00560">
    <property type="entry name" value="LRR_1"/>
    <property type="match status" value="1"/>
</dbReference>
<feature type="region of interest" description="Disordered" evidence="3">
    <location>
        <begin position="539"/>
        <end position="643"/>
    </location>
</feature>
<dbReference type="Pfam" id="PF20691">
    <property type="entry name" value="TAGT"/>
    <property type="match status" value="1"/>
</dbReference>
<dbReference type="PANTHER" id="PTHR48051:SF1">
    <property type="entry name" value="RAS SUPPRESSOR PROTEIN 1"/>
    <property type="match status" value="1"/>
</dbReference>
<dbReference type="SUPFAM" id="SSF52058">
    <property type="entry name" value="L domain-like"/>
    <property type="match status" value="1"/>
</dbReference>
<proteinExistence type="predicted"/>
<dbReference type="InterPro" id="IPR049100">
    <property type="entry name" value="TAGT"/>
</dbReference>
<keyword evidence="2" id="KW-0677">Repeat</keyword>
<dbReference type="InterPro" id="IPR001611">
    <property type="entry name" value="Leu-rich_rpt"/>
</dbReference>
<feature type="compositionally biased region" description="Low complexity" evidence="3">
    <location>
        <begin position="556"/>
        <end position="572"/>
    </location>
</feature>
<evidence type="ECO:0000256" key="1">
    <source>
        <dbReference type="ARBA" id="ARBA00022614"/>
    </source>
</evidence>
<sequence length="2856" mass="307789">MANLGLAAVLRAALPDADDTRLHALGRFLANAATAGQTPLHRLFDVAGAGAPDAPTLVPAELTTVVRALLNAQPDAARKADGDGRLPVHAFCVSQSMLPVDAFVSVLRALLDAYPGSVGSRDRDGQLPLHVLCKQAHVPCIVGALPLLLAQLRDDKPDSPVTLPGDRNPLHLLISRAPEIQLGTYRAMLAAAPRQASEVDEHGSLLPKLLTRKAAQHVDARPAKCQLPLHVFCQHAHAPFHSELTQLIEAYPDATTRLDAQGCTPLALACARAHVVSATLATLIDKGRGAASMPAGNGNFPLHSLCASPARSSKMPKAFVDVLLELLRAAPVVAFHAVDRGSGAVTPFAILTSIGQANVGGSGDVVSAYRAAVLELLPTLTPVEPVRVTLRRRNVPPHATPSAAKRPAVALDSKSAGAATARTPSAAAAGAAPSAAGGQAPSSETVDLVTPLSSPLATTACELQRITDGGKWTTISGATHTLGAGVHYFRYRFVDETRIATGWSPTSPPLTIGGAGAAAEGTRLAGAGKAKAKAAACSSTTPGASSAMAGSPMRVPTAAGKGAAAAPTTPTAKGKRPAAESTPKASADKRRAVAPTLSSTPKASIAPSSKLAAERPSAEGKRASASIAPAGDAVKRSRGGAPADVREVHGRGAVATALWLSPGERVRVRADGRNGAVIALPEKGAADRRYVVRLDAPTAAEDLGAREQRFADDALEVEQDGARPLSRFARQCATPDARASAELVAPGARLSSAVVLVAKTAVELASAFANRAATLSGLLELNVAGVILGPLVDKIGTLTSLQLLRADGCGLRELPTGILALRQLRLLSLAHNQLRELPRELGNLQNLAFLLVDGNSELRELPIDALKELLQWSARGCALTQIPSARSARKLKSISIERNLITVLVDGGPTISPITCLNAAHNSLARLPNSISVAFAAVSKLALGCNSLCSLPESFALLPLVELDLSYNRFTVLPPAICSLRNLEHLDMTGNLVERVPDEVRGLRALQALWLSDNKLTHVDVDALLSLDALDHLGLATELGGEESNGALDAQLIALSRTTSGAALRAALAAWLEGSRVDDASALAHPDLKAIFDEHHRLTGKDDLSGLESIVASRFDALPAFIGKLSELRRLELSFLAGGCKTLPDSWRGLSSLRTLSLSGEPTGGLEARRRGPLSGGLPPWIGSMASLLHVKLTNSALTSVPDELCGRQLVTLDLSHNLLEAVPKALGQLSALTQLLLAGNLLTEVKLSDESDEGPADVDGGCAAEFAKFDFANLRELDLRYNRIARSAGLRDLLGLGPAVEVRFEPQTVPSGVAIELGLSAAVESVPRDGGRLLREMIRERIDEVDDEDVDDMTSEADDSTKADIEEATRRIVMRLAKKDPLTPPISEIISLTDAHPTAAPSHRPHAKQHEVGGRLFDMIERALLDALRTKEGPPVQSLGDAFDDFELVVAVPELNSLYFQTADRLECFARHYLATRGRHFWSRALDGVQDEAQAKVLPHDAIFKIANSEVGAKPFESVRLRMQASAHRCERPAFVPVARAACGVGVAHALARAAGLPAHPNTLFLVVHDEAHWQATDANKNKYVNDPVLVNAANVVVLCVSATPYNLCTHNSRIPDAHVTTWVSADSDEPSRYYGLREYIDATNQLASDLLQQPAATFVPLKPGTIFSGKGSDRHDLFEENVERHYKALRREQKGAQVADKRSNVAGRERASARANALAEEYALALAFFATPEPQRASVDASVSRATQQIVKRLLTLDAGACYGAMVLIRVPTIYPDGIELYGKIATACVQFGLHNRLAVLMDASERTQGRTLGESLFERHRALLDLKAKREGTTAEALRQDLVRYEQLEGLPCILILCEKGKMGDTFPASMRFYDLRARYGNELGVIYRAAVEQDLGRGFRYTEPSSPDRPAAHELPTILVGPGLWARINPSRSKRDNTAAAGKPLVHGLHSVLPPDVKMSATKRRGKHNRFPQLPTDLSVYREHYRADSKHYDFENLTKHPRRFLLLGMPQIGKTGAYLDAAARFRDEICARVSADAQDKFEAGDDDVEGATSTEISWVGMPGWDALSSQAFAPLRPGSDKYGDAIKESTWQHYVVDKSSTLLSPEPLGPKPISRGAAQAKSADPRRVRVHARAYSFRHWRDKLHADAPGMVPDAHGVEPLTFTISFAQGRYGVCSIGPDREDREGRLIVPISQREHFDEQTADGRVMLRPLAPDRCLRFPIFQPSSGRARTGLLDLSTTMEEKGYVQIVCVRPSELNEYRKCWPALIFFALPEVTDALGVGAARFYVQLLALQLCPPSFPFYAMVDDTVVMWRVVEQPGELARPTSWWGRSRRELRNMAMIGFHKTHGMSTPRVAFKRAHSSASVAIFNGALLVQFELFYDRDIFVWEDLEFNMRANAAGQVIVSSFRQMFFKLQMRTGGTRDYSSRTPAPARLRDGDPDRLLPLRELPADKMGLLCKRLADKLLETRRPDLHRFFTHARHEELFRAGMVRFGQDDLAGATLHALCELIDNGDEHVTEGVVQNLARHFEPLGTMRSAWIIREIVVPKLCELAKQDVVEAELLAPLAEARNPKLGLVVRESLYGRRFVAGDYALGSANRESADPAAREGRALFARSLHWTSLPMMSEQLERGETDAGRELVADEAELWRCDANELRVKFAPVTPIVTIEPASGVANGPIVIELELAIDTLHTPCMLAFYDPGEARWRLARHAHLDDTLAGPLARSRAGGGVDGRVTSSGMRNGHEVFIGSAEVAHASAWRFLVPLVFNPLDAFYSLTRVRIDVHALTAGAGGNVLVHFVFGFRGCGELERTLAELRGHGCTELTLSNASMQPLSVVWSPPTGEGLRRSRLPC</sequence>
<keyword evidence="1" id="KW-0433">Leucine-rich repeat</keyword>
<dbReference type="PANTHER" id="PTHR48051">
    <property type="match status" value="1"/>
</dbReference>
<dbReference type="Proteomes" id="UP000751190">
    <property type="component" value="Unassembled WGS sequence"/>
</dbReference>
<reference evidence="6" key="1">
    <citation type="submission" date="2021-05" db="EMBL/GenBank/DDBJ databases">
        <title>The genome of the haptophyte Pavlova lutheri (Diacronema luteri, Pavlovales) - a model for lipid biosynthesis in eukaryotic algae.</title>
        <authorList>
            <person name="Hulatt C.J."/>
            <person name="Posewitz M.C."/>
        </authorList>
    </citation>
    <scope>NUCLEOTIDE SEQUENCE</scope>
    <source>
        <strain evidence="6">NIVA-4/92</strain>
    </source>
</reference>
<organism evidence="6 7">
    <name type="scientific">Diacronema lutheri</name>
    <name type="common">Unicellular marine alga</name>
    <name type="synonym">Monochrysis lutheri</name>
    <dbReference type="NCBI Taxonomy" id="2081491"/>
    <lineage>
        <taxon>Eukaryota</taxon>
        <taxon>Haptista</taxon>
        <taxon>Haptophyta</taxon>
        <taxon>Pavlovophyceae</taxon>
        <taxon>Pavlovales</taxon>
        <taxon>Pavlovaceae</taxon>
        <taxon>Diacronema</taxon>
    </lineage>
</organism>
<dbReference type="OrthoDB" id="9989163at2759"/>
<feature type="compositionally biased region" description="Low complexity" evidence="3">
    <location>
        <begin position="430"/>
        <end position="443"/>
    </location>
</feature>
<dbReference type="Gene3D" id="1.25.40.20">
    <property type="entry name" value="Ankyrin repeat-containing domain"/>
    <property type="match status" value="2"/>
</dbReference>
<feature type="region of interest" description="Disordered" evidence="3">
    <location>
        <begin position="2109"/>
        <end position="2129"/>
    </location>
</feature>
<dbReference type="InterPro" id="IPR048657">
    <property type="entry name" value="GREB1-like_cpSF2"/>
</dbReference>
<keyword evidence="7" id="KW-1185">Reference proteome</keyword>
<dbReference type="SUPFAM" id="SSF48403">
    <property type="entry name" value="Ankyrin repeat"/>
    <property type="match status" value="1"/>
</dbReference>
<dbReference type="Gene3D" id="3.80.10.10">
    <property type="entry name" value="Ribonuclease Inhibitor"/>
    <property type="match status" value="3"/>
</dbReference>
<dbReference type="InterPro" id="IPR050216">
    <property type="entry name" value="LRR_domain-containing"/>
</dbReference>
<evidence type="ECO:0000259" key="5">
    <source>
        <dbReference type="Pfam" id="PF20692"/>
    </source>
</evidence>
<accession>A0A8J5XKI4</accession>
<dbReference type="InterPro" id="IPR003591">
    <property type="entry name" value="Leu-rich_rpt_typical-subtyp"/>
</dbReference>
<comment type="caution">
    <text evidence="6">The sequence shown here is derived from an EMBL/GenBank/DDBJ whole genome shotgun (WGS) entry which is preliminary data.</text>
</comment>
<dbReference type="InterPro" id="IPR032675">
    <property type="entry name" value="LRR_dom_sf"/>
</dbReference>
<feature type="domain" description="TET-Associated Glycosyltransferase" evidence="4">
    <location>
        <begin position="2224"/>
        <end position="2409"/>
    </location>
</feature>
<dbReference type="EMBL" id="JAGTXO010000009">
    <property type="protein sequence ID" value="KAG8466051.1"/>
    <property type="molecule type" value="Genomic_DNA"/>
</dbReference>
<dbReference type="SUPFAM" id="SSF52047">
    <property type="entry name" value="RNI-like"/>
    <property type="match status" value="1"/>
</dbReference>